<dbReference type="Pfam" id="PF00581">
    <property type="entry name" value="Rhodanese"/>
    <property type="match status" value="1"/>
</dbReference>
<reference evidence="2" key="1">
    <citation type="submission" date="2023-05" db="EMBL/GenBank/DDBJ databases">
        <title>Metabolic capabilities are highly conserved among human nasal-associated Corynebacterium species in pangenomic analyses.</title>
        <authorList>
            <person name="Tran T.H."/>
            <person name="Roberts A.Q."/>
            <person name="Escapa I.F."/>
            <person name="Gao W."/>
            <person name="Conlan S."/>
            <person name="Kong H."/>
            <person name="Segre J.A."/>
            <person name="Kelly M.S."/>
            <person name="Lemon K.P."/>
        </authorList>
    </citation>
    <scope>NUCLEOTIDE SEQUENCE</scope>
    <source>
        <strain evidence="2">KPL2654</strain>
    </source>
</reference>
<dbReference type="AlphaFoldDB" id="A0AAP4BRP9"/>
<feature type="domain" description="Rhodanese" evidence="1">
    <location>
        <begin position="20"/>
        <end position="108"/>
    </location>
</feature>
<dbReference type="InterPro" id="IPR001763">
    <property type="entry name" value="Rhodanese-like_dom"/>
</dbReference>
<dbReference type="SUPFAM" id="SSF52821">
    <property type="entry name" value="Rhodanese/Cell cycle control phosphatase"/>
    <property type="match status" value="1"/>
</dbReference>
<organism evidence="2 3">
    <name type="scientific">Corynebacterium propinquum</name>
    <dbReference type="NCBI Taxonomy" id="43769"/>
    <lineage>
        <taxon>Bacteria</taxon>
        <taxon>Bacillati</taxon>
        <taxon>Actinomycetota</taxon>
        <taxon>Actinomycetes</taxon>
        <taxon>Mycobacteriales</taxon>
        <taxon>Corynebacteriaceae</taxon>
        <taxon>Corynebacterium</taxon>
    </lineage>
</organism>
<dbReference type="SMART" id="SM00450">
    <property type="entry name" value="RHOD"/>
    <property type="match status" value="1"/>
</dbReference>
<dbReference type="InterPro" id="IPR036873">
    <property type="entry name" value="Rhodanese-like_dom_sf"/>
</dbReference>
<sequence length="108" mass="11676">MSNEGKKQEVTVNEVSVHEVPADAQFIDVRERDEYAAGHAIGTVNFPLSEFAEYASQINTDQDVYIICKAGGRSAKACEYLTQATGATAFSVAGGTTAWKDAELPMER</sequence>
<evidence type="ECO:0000313" key="2">
    <source>
        <dbReference type="EMBL" id="MDK4325155.1"/>
    </source>
</evidence>
<dbReference type="PROSITE" id="PS50206">
    <property type="entry name" value="RHODANESE_3"/>
    <property type="match status" value="1"/>
</dbReference>
<dbReference type="PANTHER" id="PTHR45431:SF3">
    <property type="entry name" value="RHODANESE-LIKE DOMAIN-CONTAINING PROTEIN 15, CHLOROPLASTIC"/>
    <property type="match status" value="1"/>
</dbReference>
<accession>A0AAP4BRP9</accession>
<dbReference type="RefSeq" id="WP_126844527.1">
    <property type="nucleotide sequence ID" value="NZ_CP091865.1"/>
</dbReference>
<dbReference type="CDD" id="cd00158">
    <property type="entry name" value="RHOD"/>
    <property type="match status" value="1"/>
</dbReference>
<protein>
    <submittedName>
        <fullName evidence="2">Rhodanese-like domain-containing protein</fullName>
    </submittedName>
</protein>
<dbReference type="Gene3D" id="3.40.250.10">
    <property type="entry name" value="Rhodanese-like domain"/>
    <property type="match status" value="1"/>
</dbReference>
<dbReference type="InterPro" id="IPR052367">
    <property type="entry name" value="Thiosulfate_ST/Rhodanese-like"/>
</dbReference>
<evidence type="ECO:0000259" key="1">
    <source>
        <dbReference type="PROSITE" id="PS50206"/>
    </source>
</evidence>
<gene>
    <name evidence="2" type="ORF">QPX54_01295</name>
</gene>
<dbReference type="EMBL" id="JASNVP010000001">
    <property type="protein sequence ID" value="MDK4325155.1"/>
    <property type="molecule type" value="Genomic_DNA"/>
</dbReference>
<comment type="caution">
    <text evidence="2">The sequence shown here is derived from an EMBL/GenBank/DDBJ whole genome shotgun (WGS) entry which is preliminary data.</text>
</comment>
<proteinExistence type="predicted"/>
<name>A0AAP4BRP9_9CORY</name>
<dbReference type="Proteomes" id="UP001226160">
    <property type="component" value="Unassembled WGS sequence"/>
</dbReference>
<dbReference type="PANTHER" id="PTHR45431">
    <property type="entry name" value="RHODANESE-LIKE DOMAIN-CONTAINING PROTEIN 15, CHLOROPLASTIC"/>
    <property type="match status" value="1"/>
</dbReference>
<evidence type="ECO:0000313" key="3">
    <source>
        <dbReference type="Proteomes" id="UP001226160"/>
    </source>
</evidence>